<accession>A0A1T4KEC6</accession>
<dbReference type="RefSeq" id="WP_078806189.1">
    <property type="nucleotide sequence ID" value="NZ_FUXI01000002.1"/>
</dbReference>
<protein>
    <recommendedName>
        <fullName evidence="4">DUF4044 domain-containing protein</fullName>
    </recommendedName>
</protein>
<keyword evidence="1" id="KW-0812">Transmembrane</keyword>
<dbReference type="Proteomes" id="UP000190328">
    <property type="component" value="Unassembled WGS sequence"/>
</dbReference>
<feature type="transmembrane region" description="Helical" evidence="1">
    <location>
        <begin position="21"/>
        <end position="43"/>
    </location>
</feature>
<dbReference type="AlphaFoldDB" id="A0A1T4KEC6"/>
<reference evidence="2 3" key="1">
    <citation type="submission" date="2017-02" db="EMBL/GenBank/DDBJ databases">
        <authorList>
            <person name="Peterson S.W."/>
        </authorList>
    </citation>
    <scope>NUCLEOTIDE SEQUENCE [LARGE SCALE GENOMIC DNA]</scope>
    <source>
        <strain evidence="2 3">ATCC BAA-1030</strain>
    </source>
</reference>
<evidence type="ECO:0008006" key="4">
    <source>
        <dbReference type="Google" id="ProtNLM"/>
    </source>
</evidence>
<keyword evidence="1" id="KW-1133">Transmembrane helix</keyword>
<dbReference type="EMBL" id="FUXI01000002">
    <property type="protein sequence ID" value="SJZ40751.1"/>
    <property type="molecule type" value="Genomic_DNA"/>
</dbReference>
<name>A0A1T4KEC6_9ENTE</name>
<evidence type="ECO:0000256" key="1">
    <source>
        <dbReference type="SAM" id="Phobius"/>
    </source>
</evidence>
<proteinExistence type="predicted"/>
<organism evidence="2 3">
    <name type="scientific">Pilibacter termitis</name>
    <dbReference type="NCBI Taxonomy" id="263852"/>
    <lineage>
        <taxon>Bacteria</taxon>
        <taxon>Bacillati</taxon>
        <taxon>Bacillota</taxon>
        <taxon>Bacilli</taxon>
        <taxon>Lactobacillales</taxon>
        <taxon>Enterococcaceae</taxon>
        <taxon>Pilibacter</taxon>
    </lineage>
</organism>
<keyword evidence="3" id="KW-1185">Reference proteome</keyword>
<dbReference type="OrthoDB" id="2167602at2"/>
<dbReference type="Pfam" id="PF13253">
    <property type="entry name" value="DUF4044"/>
    <property type="match status" value="1"/>
</dbReference>
<keyword evidence="1" id="KW-0472">Membrane</keyword>
<dbReference type="InterPro" id="IPR025270">
    <property type="entry name" value="DUF4044"/>
</dbReference>
<evidence type="ECO:0000313" key="3">
    <source>
        <dbReference type="Proteomes" id="UP000190328"/>
    </source>
</evidence>
<sequence>MSEVFRLYTGNEPKKKSTFQKVTMVVVVLMLIATIAGVVLGAISQM</sequence>
<gene>
    <name evidence="2" type="ORF">SAMN02745116_00211</name>
</gene>
<evidence type="ECO:0000313" key="2">
    <source>
        <dbReference type="EMBL" id="SJZ40751.1"/>
    </source>
</evidence>